<dbReference type="EMBL" id="JAPXFL010000005">
    <property type="protein sequence ID" value="KAK9506838.1"/>
    <property type="molecule type" value="Genomic_DNA"/>
</dbReference>
<proteinExistence type="predicted"/>
<protein>
    <submittedName>
        <fullName evidence="1">Uncharacterized protein</fullName>
    </submittedName>
</protein>
<reference evidence="1 2" key="1">
    <citation type="submission" date="2022-12" db="EMBL/GenBank/DDBJ databases">
        <title>Chromosome-level genome assembly of true bugs.</title>
        <authorList>
            <person name="Ma L."/>
            <person name="Li H."/>
        </authorList>
    </citation>
    <scope>NUCLEOTIDE SEQUENCE [LARGE SCALE GENOMIC DNA]</scope>
    <source>
        <strain evidence="1">Lab_2022b</strain>
    </source>
</reference>
<evidence type="ECO:0000313" key="1">
    <source>
        <dbReference type="EMBL" id="KAK9506838.1"/>
    </source>
</evidence>
<dbReference type="AlphaFoldDB" id="A0AAW1DCF5"/>
<dbReference type="Proteomes" id="UP001461498">
    <property type="component" value="Unassembled WGS sequence"/>
</dbReference>
<comment type="caution">
    <text evidence="1">The sequence shown here is derived from an EMBL/GenBank/DDBJ whole genome shotgun (WGS) entry which is preliminary data.</text>
</comment>
<sequence length="211" mass="24549">MDLDPEEENKCHLPVHATCGGLTRNEEIQLKNPKRKIIFHCDICTSSGKSDLEAIKSMIESMTKRFDAIHEKYEAAIFDNDELIELSIKEINQRNKRARNIILYNVEEYVSTNNVEKQQNDSDSVRKPIVDKCRPLKLILPSTDVAFTLLKDINAHNAHKNSSNKISAYRDRTIRERAYLRKLRDVLDNRRKQGEQNLTIRYIDARPTIKN</sequence>
<keyword evidence="2" id="KW-1185">Reference proteome</keyword>
<accession>A0AAW1DCF5</accession>
<evidence type="ECO:0000313" key="2">
    <source>
        <dbReference type="Proteomes" id="UP001461498"/>
    </source>
</evidence>
<organism evidence="1 2">
    <name type="scientific">Rhynocoris fuscipes</name>
    <dbReference type="NCBI Taxonomy" id="488301"/>
    <lineage>
        <taxon>Eukaryota</taxon>
        <taxon>Metazoa</taxon>
        <taxon>Ecdysozoa</taxon>
        <taxon>Arthropoda</taxon>
        <taxon>Hexapoda</taxon>
        <taxon>Insecta</taxon>
        <taxon>Pterygota</taxon>
        <taxon>Neoptera</taxon>
        <taxon>Paraneoptera</taxon>
        <taxon>Hemiptera</taxon>
        <taxon>Heteroptera</taxon>
        <taxon>Panheteroptera</taxon>
        <taxon>Cimicomorpha</taxon>
        <taxon>Reduviidae</taxon>
        <taxon>Harpactorinae</taxon>
        <taxon>Harpactorini</taxon>
        <taxon>Rhynocoris</taxon>
    </lineage>
</organism>
<name>A0AAW1DCF5_9HEMI</name>
<gene>
    <name evidence="1" type="ORF">O3M35_008700</name>
</gene>